<accession>A0ABD0ZC83</accession>
<dbReference type="AlphaFoldDB" id="A0ABD0ZC83"/>
<sequence length="477" mass="53452">MASKRRNMFYKNKKQETMKIVKVTDLKEMLSMHVYAFYFASEISMSAGLGDLMPQDRAEITFIIIAIAIKFGSTSLFRGMPEVLLRDIAILLEEKYFYSGTKIVQKNDIIDYILILYEGKVCVVDSLDVAKRPLDRGSIFGNFDDSPRVRIALSLLAKTHATLLMLKSAKLYELAKNYPLMLKRLELTVLQNRIALNFVTPYEAPSTGEIIKDPRLIRKRMVENEVLSYAKTLWSTRKGVQVSEFLPSTPQQLKEELFLEMYGHHFKSVSWREGGPQEWRCLDWRAQKGNGLRGNRTGGGRSIVYCYRGGGGGDLNPVGGGWWGRLAAAQFEGRRALGALASRSPPGLRSCRPHRLCPSSHPVMELLRQARCADNGTATTAAGVECKVVLVGDTKCGKTSLIHMFISETFNQGTYAGMIYAIRSAESSGVDEREFRRFASMLKASSRGIRIPRSRGRGPYGRPQQNAICRGSLHVLI</sequence>
<dbReference type="SUPFAM" id="SSF51206">
    <property type="entry name" value="cAMP-binding domain-like"/>
    <property type="match status" value="1"/>
</dbReference>
<dbReference type="PROSITE" id="PS50042">
    <property type="entry name" value="CNMP_BINDING_3"/>
    <property type="match status" value="1"/>
</dbReference>
<evidence type="ECO:0000259" key="1">
    <source>
        <dbReference type="PROSITE" id="PS50042"/>
    </source>
</evidence>
<dbReference type="PANTHER" id="PTHR10217:SF548">
    <property type="entry name" value="GH12235P"/>
    <property type="match status" value="1"/>
</dbReference>
<dbReference type="SUPFAM" id="SSF52540">
    <property type="entry name" value="P-loop containing nucleoside triphosphate hydrolases"/>
    <property type="match status" value="1"/>
</dbReference>
<keyword evidence="3" id="KW-1185">Reference proteome</keyword>
<gene>
    <name evidence="2" type="ORF">AAG570_006865</name>
</gene>
<dbReference type="InterPro" id="IPR014710">
    <property type="entry name" value="RmlC-like_jellyroll"/>
</dbReference>
<dbReference type="InterPro" id="IPR000595">
    <property type="entry name" value="cNMP-bd_dom"/>
</dbReference>
<evidence type="ECO:0000313" key="2">
    <source>
        <dbReference type="EMBL" id="KAL1139888.1"/>
    </source>
</evidence>
<name>A0ABD0ZC83_9HEMI</name>
<comment type="caution">
    <text evidence="2">The sequence shown here is derived from an EMBL/GenBank/DDBJ whole genome shotgun (WGS) entry which is preliminary data.</text>
</comment>
<reference evidence="2 3" key="1">
    <citation type="submission" date="2024-07" db="EMBL/GenBank/DDBJ databases">
        <title>Chromosome-level genome assembly of the water stick insect Ranatra chinensis (Heteroptera: Nepidae).</title>
        <authorList>
            <person name="Liu X."/>
        </authorList>
    </citation>
    <scope>NUCLEOTIDE SEQUENCE [LARGE SCALE GENOMIC DNA]</scope>
    <source>
        <strain evidence="2">Cailab_2021Rc</strain>
        <tissue evidence="2">Muscle</tissue>
    </source>
</reference>
<dbReference type="PANTHER" id="PTHR10217">
    <property type="entry name" value="VOLTAGE AND LIGAND GATED POTASSIUM CHANNEL"/>
    <property type="match status" value="1"/>
</dbReference>
<dbReference type="InterPro" id="IPR027417">
    <property type="entry name" value="P-loop_NTPase"/>
</dbReference>
<dbReference type="CDD" id="cd00038">
    <property type="entry name" value="CAP_ED"/>
    <property type="match status" value="1"/>
</dbReference>
<evidence type="ECO:0000313" key="3">
    <source>
        <dbReference type="Proteomes" id="UP001558652"/>
    </source>
</evidence>
<proteinExistence type="predicted"/>
<dbReference type="EMBL" id="JBFDAA010000002">
    <property type="protein sequence ID" value="KAL1139888.1"/>
    <property type="molecule type" value="Genomic_DNA"/>
</dbReference>
<feature type="domain" description="Cyclic nucleotide-binding" evidence="1">
    <location>
        <begin position="76"/>
        <end position="192"/>
    </location>
</feature>
<dbReference type="InterPro" id="IPR050818">
    <property type="entry name" value="KCNH_animal-type"/>
</dbReference>
<dbReference type="Proteomes" id="UP001558652">
    <property type="component" value="Unassembled WGS sequence"/>
</dbReference>
<organism evidence="2 3">
    <name type="scientific">Ranatra chinensis</name>
    <dbReference type="NCBI Taxonomy" id="642074"/>
    <lineage>
        <taxon>Eukaryota</taxon>
        <taxon>Metazoa</taxon>
        <taxon>Ecdysozoa</taxon>
        <taxon>Arthropoda</taxon>
        <taxon>Hexapoda</taxon>
        <taxon>Insecta</taxon>
        <taxon>Pterygota</taxon>
        <taxon>Neoptera</taxon>
        <taxon>Paraneoptera</taxon>
        <taxon>Hemiptera</taxon>
        <taxon>Heteroptera</taxon>
        <taxon>Panheteroptera</taxon>
        <taxon>Nepomorpha</taxon>
        <taxon>Nepidae</taxon>
        <taxon>Ranatrinae</taxon>
        <taxon>Ranatra</taxon>
    </lineage>
</organism>
<dbReference type="Gene3D" id="3.40.50.300">
    <property type="entry name" value="P-loop containing nucleotide triphosphate hydrolases"/>
    <property type="match status" value="1"/>
</dbReference>
<protein>
    <recommendedName>
        <fullName evidence="1">Cyclic nucleotide-binding domain-containing protein</fullName>
    </recommendedName>
</protein>
<dbReference type="InterPro" id="IPR018490">
    <property type="entry name" value="cNMP-bd_dom_sf"/>
</dbReference>
<dbReference type="Gene3D" id="2.60.120.10">
    <property type="entry name" value="Jelly Rolls"/>
    <property type="match status" value="1"/>
</dbReference>